<accession>A0ABX5E9X2</accession>
<evidence type="ECO:0000256" key="1">
    <source>
        <dbReference type="SAM" id="Phobius"/>
    </source>
</evidence>
<name>A0ABX5E9X2_9MICO</name>
<organism evidence="2 3">
    <name type="scientific">Isoptericola halotolerans</name>
    <dbReference type="NCBI Taxonomy" id="300560"/>
    <lineage>
        <taxon>Bacteria</taxon>
        <taxon>Bacillati</taxon>
        <taxon>Actinomycetota</taxon>
        <taxon>Actinomycetes</taxon>
        <taxon>Micrococcales</taxon>
        <taxon>Promicromonosporaceae</taxon>
        <taxon>Isoptericola</taxon>
    </lineage>
</organism>
<gene>
    <name evidence="2" type="ORF">BCL65_11428</name>
</gene>
<dbReference type="EMBL" id="PVTX01000014">
    <property type="protein sequence ID" value="PRZ03314.1"/>
    <property type="molecule type" value="Genomic_DNA"/>
</dbReference>
<feature type="transmembrane region" description="Helical" evidence="1">
    <location>
        <begin position="52"/>
        <end position="74"/>
    </location>
</feature>
<evidence type="ECO:0008006" key="4">
    <source>
        <dbReference type="Google" id="ProtNLM"/>
    </source>
</evidence>
<feature type="transmembrane region" description="Helical" evidence="1">
    <location>
        <begin position="95"/>
        <end position="114"/>
    </location>
</feature>
<protein>
    <recommendedName>
        <fullName evidence="4">Transmembrane protein</fullName>
    </recommendedName>
</protein>
<keyword evidence="1" id="KW-0812">Transmembrane</keyword>
<evidence type="ECO:0000313" key="2">
    <source>
        <dbReference type="EMBL" id="PRZ03314.1"/>
    </source>
</evidence>
<keyword evidence="3" id="KW-1185">Reference proteome</keyword>
<dbReference type="RefSeq" id="WP_106269649.1">
    <property type="nucleotide sequence ID" value="NZ_PVTX01000014.1"/>
</dbReference>
<sequence>MRPRALTATVRGAASTAAVAAVVTFVFLLQPWRTCPDDDAPAGCPALPQDAAVVMVAGTVALIALFVMVVAAVARRDAATSPPSTTSPRRTRLRAVALAAFAGLCAAVYGWGYLSGFSPY</sequence>
<proteinExistence type="predicted"/>
<comment type="caution">
    <text evidence="2">The sequence shown here is derived from an EMBL/GenBank/DDBJ whole genome shotgun (WGS) entry which is preliminary data.</text>
</comment>
<keyword evidence="1" id="KW-1133">Transmembrane helix</keyword>
<keyword evidence="1" id="KW-0472">Membrane</keyword>
<evidence type="ECO:0000313" key="3">
    <source>
        <dbReference type="Proteomes" id="UP000239895"/>
    </source>
</evidence>
<dbReference type="Proteomes" id="UP000239895">
    <property type="component" value="Unassembled WGS sequence"/>
</dbReference>
<reference evidence="2 3" key="1">
    <citation type="submission" date="2018-03" db="EMBL/GenBank/DDBJ databases">
        <title>Comparative analysis of microorganisms from saline springs in Andes Mountain Range, Colombia.</title>
        <authorList>
            <person name="Rubin E."/>
        </authorList>
    </citation>
    <scope>NUCLEOTIDE SEQUENCE [LARGE SCALE GENOMIC DNA]</scope>
    <source>
        <strain evidence="2 3">CG 23</strain>
    </source>
</reference>
<feature type="transmembrane region" description="Helical" evidence="1">
    <location>
        <begin position="12"/>
        <end position="32"/>
    </location>
</feature>